<dbReference type="InterPro" id="IPR036942">
    <property type="entry name" value="Beta-barrel_TonB_sf"/>
</dbReference>
<evidence type="ECO:0000313" key="9">
    <source>
        <dbReference type="EMBL" id="MFD0976311.1"/>
    </source>
</evidence>
<dbReference type="SUPFAM" id="SSF56935">
    <property type="entry name" value="Porins"/>
    <property type="match status" value="1"/>
</dbReference>
<gene>
    <name evidence="9" type="ORF">ACFQ1G_05870</name>
</gene>
<dbReference type="EMBL" id="JBHTJP010000032">
    <property type="protein sequence ID" value="MFD0976311.1"/>
    <property type="molecule type" value="Genomic_DNA"/>
</dbReference>
<name>A0ABW3IE86_9FLAO</name>
<proteinExistence type="inferred from homology"/>
<dbReference type="SUPFAM" id="SSF49464">
    <property type="entry name" value="Carboxypeptidase regulatory domain-like"/>
    <property type="match status" value="1"/>
</dbReference>
<evidence type="ECO:0000256" key="1">
    <source>
        <dbReference type="ARBA" id="ARBA00004571"/>
    </source>
</evidence>
<evidence type="ECO:0000256" key="2">
    <source>
        <dbReference type="ARBA" id="ARBA00022448"/>
    </source>
</evidence>
<evidence type="ECO:0000256" key="6">
    <source>
        <dbReference type="ARBA" id="ARBA00023237"/>
    </source>
</evidence>
<evidence type="ECO:0000256" key="5">
    <source>
        <dbReference type="ARBA" id="ARBA00023136"/>
    </source>
</evidence>
<keyword evidence="3 7" id="KW-1134">Transmembrane beta strand</keyword>
<dbReference type="InterPro" id="IPR039426">
    <property type="entry name" value="TonB-dep_rcpt-like"/>
</dbReference>
<evidence type="ECO:0000259" key="8">
    <source>
        <dbReference type="Pfam" id="PF07715"/>
    </source>
</evidence>
<feature type="domain" description="TonB-dependent receptor plug" evidence="8">
    <location>
        <begin position="113"/>
        <end position="221"/>
    </location>
</feature>
<dbReference type="Gene3D" id="2.60.40.1120">
    <property type="entry name" value="Carboxypeptidase-like, regulatory domain"/>
    <property type="match status" value="1"/>
</dbReference>
<keyword evidence="5 7" id="KW-0472">Membrane</keyword>
<keyword evidence="2 7" id="KW-0813">Transport</keyword>
<dbReference type="InterPro" id="IPR037066">
    <property type="entry name" value="Plug_dom_sf"/>
</dbReference>
<comment type="similarity">
    <text evidence="7">Belongs to the TonB-dependent receptor family.</text>
</comment>
<sequence>MKKLISIVFFFFFFGSISAQNIRGKVMNSYTGQPIPEVSILVADSLKTTTASDGSFTLAVHEFPVILKFSATGFETLGLTLRESQKEHLIYLFPESETLSEVVLRSTIIPRDVQSTPASVSIISVEDLERTDETSIVGALNSVAGVYVQQGALNTNKINIRGVGARAQYSSNRLKAYFMGIPLSSGEGETTLDDIDPAVVGQVEIVKGPASGIYGAGLGGVINLYPVENMAIGTKAGSETSFGSFELLRNTVNISHATQKGHFSGTYNNLRTDSFRDNGKYERNSITITGGVSLGETNELSVLAQVTRLKAFIPSSLSKEDFENQPSSAAFAWEAAQGYESYDKGLFGLSYAHEFSKSLSNTTSAYLKFRNGYEPRPFNILEEDRVAVGARTKFSLKNDIFELPSDIGFGGEVYNEWYENSIFENLYEENSGQGSLEGDVLSQNKQDRSYMNVFAQWNLTLSQKTELEAGLNLNSTRYELEDLFEEDQIDQSGEYRFKTVFSPRLGIACSVGQRKNLYAVISHGFSTPTVAETLTPEGLINTRLRPETGINYEMGFKGNFMNNRLYAEVAFYTIQVNNLLVAERVSEDQYIGRNLGKTDHNGVEFLLNHNFELSSKLTVRTFLNGSLNHFRFDDFTDEGNDFSGNKLPAVPNKSIHAGVDISSNSGISLFTSFQHEGAMPLNDENSSFTKSYELVNLKATYAPRLFANWKTEFFAGVNNVFEEQYAASIVPNAVGFGGAAPRYYYPGNPRNYFGGISLEYLF</sequence>
<comment type="caution">
    <text evidence="9">The sequence shown here is derived from an EMBL/GenBank/DDBJ whole genome shotgun (WGS) entry which is preliminary data.</text>
</comment>
<keyword evidence="6 7" id="KW-0998">Cell outer membrane</keyword>
<keyword evidence="9" id="KW-0675">Receptor</keyword>
<dbReference type="Pfam" id="PF07715">
    <property type="entry name" value="Plug"/>
    <property type="match status" value="1"/>
</dbReference>
<dbReference type="RefSeq" id="WP_380737520.1">
    <property type="nucleotide sequence ID" value="NZ_JBHTJP010000032.1"/>
</dbReference>
<evidence type="ECO:0000256" key="4">
    <source>
        <dbReference type="ARBA" id="ARBA00022692"/>
    </source>
</evidence>
<keyword evidence="4 7" id="KW-0812">Transmembrane</keyword>
<evidence type="ECO:0000313" key="10">
    <source>
        <dbReference type="Proteomes" id="UP001597100"/>
    </source>
</evidence>
<dbReference type="Gene3D" id="2.170.130.10">
    <property type="entry name" value="TonB-dependent receptor, plug domain"/>
    <property type="match status" value="1"/>
</dbReference>
<dbReference type="PANTHER" id="PTHR30069:SF28">
    <property type="entry name" value="TONB-DEPENDENT RECEPTOR YNCD-RELATED"/>
    <property type="match status" value="1"/>
</dbReference>
<reference evidence="10" key="1">
    <citation type="journal article" date="2019" name="Int. J. Syst. Evol. Microbiol.">
        <title>The Global Catalogue of Microorganisms (GCM) 10K type strain sequencing project: providing services to taxonomists for standard genome sequencing and annotation.</title>
        <authorList>
            <consortium name="The Broad Institute Genomics Platform"/>
            <consortium name="The Broad Institute Genome Sequencing Center for Infectious Disease"/>
            <person name="Wu L."/>
            <person name="Ma J."/>
        </authorList>
    </citation>
    <scope>NUCLEOTIDE SEQUENCE [LARGE SCALE GENOMIC DNA]</scope>
    <source>
        <strain evidence="10">CCUG 60898</strain>
    </source>
</reference>
<keyword evidence="10" id="KW-1185">Reference proteome</keyword>
<dbReference type="PROSITE" id="PS52016">
    <property type="entry name" value="TONB_DEPENDENT_REC_3"/>
    <property type="match status" value="1"/>
</dbReference>
<protein>
    <submittedName>
        <fullName evidence="9">TonB-dependent receptor plug domain-containing protein</fullName>
    </submittedName>
</protein>
<dbReference type="InterPro" id="IPR012910">
    <property type="entry name" value="Plug_dom"/>
</dbReference>
<dbReference type="Gene3D" id="2.40.170.20">
    <property type="entry name" value="TonB-dependent receptor, beta-barrel domain"/>
    <property type="match status" value="1"/>
</dbReference>
<evidence type="ECO:0000256" key="3">
    <source>
        <dbReference type="ARBA" id="ARBA00022452"/>
    </source>
</evidence>
<dbReference type="PANTHER" id="PTHR30069">
    <property type="entry name" value="TONB-DEPENDENT OUTER MEMBRANE RECEPTOR"/>
    <property type="match status" value="1"/>
</dbReference>
<organism evidence="9 10">
    <name type="scientific">Salinimicrobium gaetbulicola</name>
    <dbReference type="NCBI Taxonomy" id="999702"/>
    <lineage>
        <taxon>Bacteria</taxon>
        <taxon>Pseudomonadati</taxon>
        <taxon>Bacteroidota</taxon>
        <taxon>Flavobacteriia</taxon>
        <taxon>Flavobacteriales</taxon>
        <taxon>Flavobacteriaceae</taxon>
        <taxon>Salinimicrobium</taxon>
    </lineage>
</organism>
<evidence type="ECO:0000256" key="7">
    <source>
        <dbReference type="PROSITE-ProRule" id="PRU01360"/>
    </source>
</evidence>
<accession>A0ABW3IE86</accession>
<dbReference type="InterPro" id="IPR008969">
    <property type="entry name" value="CarboxyPept-like_regulatory"/>
</dbReference>
<dbReference type="Pfam" id="PF13715">
    <property type="entry name" value="CarbopepD_reg_2"/>
    <property type="match status" value="1"/>
</dbReference>
<dbReference type="Proteomes" id="UP001597100">
    <property type="component" value="Unassembled WGS sequence"/>
</dbReference>
<comment type="subcellular location">
    <subcellularLocation>
        <location evidence="1 7">Cell outer membrane</location>
        <topology evidence="1 7">Multi-pass membrane protein</topology>
    </subcellularLocation>
</comment>